<reference evidence="2 3" key="1">
    <citation type="journal article" date="2011" name="Genome Biol.">
        <title>Comparative genome sequence analysis underscores mycoparasitism as the ancestral life style of Trichoderma.</title>
        <authorList>
            <person name="Kubicek C.P."/>
            <person name="Herrera-Estrella A."/>
            <person name="Seidl-Seiboth V."/>
            <person name="Martinez D.A."/>
            <person name="Druzhinina I.S."/>
            <person name="Thon M."/>
            <person name="Zeilinger S."/>
            <person name="Casas-Flores S."/>
            <person name="Horwitz B.A."/>
            <person name="Mukherjee P.K."/>
            <person name="Mukherjee M."/>
            <person name="Kredics L."/>
            <person name="Alcaraz L.D."/>
            <person name="Aerts A."/>
            <person name="Antal Z."/>
            <person name="Atanasova L."/>
            <person name="Cervantes-Badillo M.G."/>
            <person name="Challacombe J."/>
            <person name="Chertkov O."/>
            <person name="McCluskey K."/>
            <person name="Coulpier F."/>
            <person name="Deshpande N."/>
            <person name="von Doehren H."/>
            <person name="Ebbole D.J."/>
            <person name="Esquivel-Naranjo E.U."/>
            <person name="Fekete E."/>
            <person name="Flipphi M."/>
            <person name="Glaser F."/>
            <person name="Gomez-Rodriguez E.Y."/>
            <person name="Gruber S."/>
            <person name="Han C."/>
            <person name="Henrissat B."/>
            <person name="Hermosa R."/>
            <person name="Hernandez-Onate M."/>
            <person name="Karaffa L."/>
            <person name="Kosti I."/>
            <person name="Le Crom S."/>
            <person name="Lindquist E."/>
            <person name="Lucas S."/>
            <person name="Luebeck M."/>
            <person name="Luebeck P.S."/>
            <person name="Margeot A."/>
            <person name="Metz B."/>
            <person name="Misra M."/>
            <person name="Nevalainen H."/>
            <person name="Omann M."/>
            <person name="Packer N."/>
            <person name="Perrone G."/>
            <person name="Uresti-Rivera E.E."/>
            <person name="Salamov A."/>
            <person name="Schmoll M."/>
            <person name="Seiboth B."/>
            <person name="Shapiro H."/>
            <person name="Sukno S."/>
            <person name="Tamayo-Ramos J.A."/>
            <person name="Tisch D."/>
            <person name="Wiest A."/>
            <person name="Wilkinson H.H."/>
            <person name="Zhang M."/>
            <person name="Coutinho P.M."/>
            <person name="Kenerley C.M."/>
            <person name="Monte E."/>
            <person name="Baker S.E."/>
            <person name="Grigoriev I.V."/>
        </authorList>
    </citation>
    <scope>NUCLEOTIDE SEQUENCE [LARGE SCALE GENOMIC DNA]</scope>
    <source>
        <strain evidence="3">ATCC 20476 / IMI 206040</strain>
    </source>
</reference>
<evidence type="ECO:0000313" key="3">
    <source>
        <dbReference type="Proteomes" id="UP000005426"/>
    </source>
</evidence>
<dbReference type="Gene3D" id="3.40.50.1820">
    <property type="entry name" value="alpha/beta hydrolase"/>
    <property type="match status" value="1"/>
</dbReference>
<dbReference type="STRING" id="452589.G9NGI0"/>
<dbReference type="AlphaFoldDB" id="G9NGI0"/>
<evidence type="ECO:0000313" key="2">
    <source>
        <dbReference type="EMBL" id="EHK50391.1"/>
    </source>
</evidence>
<comment type="caution">
    <text evidence="2">The sequence shown here is derived from an EMBL/GenBank/DDBJ whole genome shotgun (WGS) entry which is preliminary data.</text>
</comment>
<organism evidence="2 3">
    <name type="scientific">Hypocrea atroviridis (strain ATCC 20476 / IMI 206040)</name>
    <name type="common">Trichoderma atroviride</name>
    <dbReference type="NCBI Taxonomy" id="452589"/>
    <lineage>
        <taxon>Eukaryota</taxon>
        <taxon>Fungi</taxon>
        <taxon>Dikarya</taxon>
        <taxon>Ascomycota</taxon>
        <taxon>Pezizomycotina</taxon>
        <taxon>Sordariomycetes</taxon>
        <taxon>Hypocreomycetidae</taxon>
        <taxon>Hypocreales</taxon>
        <taxon>Hypocreaceae</taxon>
        <taxon>Trichoderma</taxon>
    </lineage>
</organism>
<dbReference type="InterPro" id="IPR050300">
    <property type="entry name" value="GDXG_lipolytic_enzyme"/>
</dbReference>
<dbReference type="RefSeq" id="XP_013948556.1">
    <property type="nucleotide sequence ID" value="XM_014093081.1"/>
</dbReference>
<protein>
    <recommendedName>
        <fullName evidence="4">Alpha/beta hydrolase fold-3 domain-containing protein</fullName>
    </recommendedName>
</protein>
<dbReference type="OMA" id="CNGANLL"/>
<proteinExistence type="predicted"/>
<gene>
    <name evidence="2" type="ORF">TRIATDRAFT_90421</name>
</gene>
<evidence type="ECO:0000256" key="1">
    <source>
        <dbReference type="ARBA" id="ARBA00022801"/>
    </source>
</evidence>
<dbReference type="InterPro" id="IPR029058">
    <property type="entry name" value="AB_hydrolase_fold"/>
</dbReference>
<dbReference type="PANTHER" id="PTHR48081:SF31">
    <property type="entry name" value="STERYL ACETYL HYDROLASE MUG81-RELATED"/>
    <property type="match status" value="1"/>
</dbReference>
<dbReference type="OrthoDB" id="2152029at2759"/>
<dbReference type="GeneID" id="25786354"/>
<dbReference type="Pfam" id="PF10340">
    <property type="entry name" value="Say1_Mug180"/>
    <property type="match status" value="1"/>
</dbReference>
<dbReference type="PANTHER" id="PTHR48081">
    <property type="entry name" value="AB HYDROLASE SUPERFAMILY PROTEIN C4A8.06C"/>
    <property type="match status" value="1"/>
</dbReference>
<dbReference type="eggNOG" id="ENOG502RX3C">
    <property type="taxonomic scope" value="Eukaryota"/>
</dbReference>
<dbReference type="KEGG" id="tatv:25786354"/>
<dbReference type="EMBL" id="ABDG02000014">
    <property type="protein sequence ID" value="EHK50391.1"/>
    <property type="molecule type" value="Genomic_DNA"/>
</dbReference>
<dbReference type="InterPro" id="IPR019436">
    <property type="entry name" value="Say1-like"/>
</dbReference>
<keyword evidence="3" id="KW-1185">Reference proteome</keyword>
<evidence type="ECO:0008006" key="4">
    <source>
        <dbReference type="Google" id="ProtNLM"/>
    </source>
</evidence>
<dbReference type="SUPFAM" id="SSF53474">
    <property type="entry name" value="alpha/beta-Hydrolases"/>
    <property type="match status" value="1"/>
</dbReference>
<dbReference type="Proteomes" id="UP000005426">
    <property type="component" value="Unassembled WGS sequence"/>
</dbReference>
<accession>G9NGI0</accession>
<dbReference type="HOGENOM" id="CLU_042179_1_1_1"/>
<keyword evidence="1" id="KW-0378">Hydrolase</keyword>
<sequence length="303" mass="33428">MAMTTEDLMQQSFTVPTAQQYEIFVQAHGIPSVREDMPDGGSALWFGSPSAKRVIAHVHGGGLVMYATPFHMALAYNVYKAAASKDEDVAVAVLSYDTCPSGVYPIQLRQLVASIVYLMRERDAKNIDLYGDSVGAILILAILHHITHPHPKVPLLSIPSGDCFGRVLLLSPAVPIVTPALQKSKNIGRDLVGVDDIAQMWNIIESNHDPEVDLINPWLTPISEMREEWYETLPAGAITIISGGFELFEEDTVTLSQVIKAKHHNQVEIYVDETATHIAFVKEGLTNSPPSEYTRRVIEWAKS</sequence>
<dbReference type="GO" id="GO:0016787">
    <property type="term" value="F:hydrolase activity"/>
    <property type="evidence" value="ECO:0007669"/>
    <property type="project" value="UniProtKB-KW"/>
</dbReference>
<name>G9NGI0_HYPAI</name>